<keyword evidence="1" id="KW-0175">Coiled coil</keyword>
<feature type="region of interest" description="Disordered" evidence="2">
    <location>
        <begin position="224"/>
        <end position="279"/>
    </location>
</feature>
<feature type="coiled-coil region" evidence="1">
    <location>
        <begin position="350"/>
        <end position="384"/>
    </location>
</feature>
<protein>
    <submittedName>
        <fullName evidence="3">Uncharacterized protein</fullName>
    </submittedName>
</protein>
<proteinExistence type="predicted"/>
<organism evidence="3 4">
    <name type="scientific">Enterocloster clostridioformis</name>
    <dbReference type="NCBI Taxonomy" id="1531"/>
    <lineage>
        <taxon>Bacteria</taxon>
        <taxon>Bacillati</taxon>
        <taxon>Bacillota</taxon>
        <taxon>Clostridia</taxon>
        <taxon>Lachnospirales</taxon>
        <taxon>Lachnospiraceae</taxon>
        <taxon>Enterocloster</taxon>
    </lineage>
</organism>
<dbReference type="EMBL" id="CP050964">
    <property type="protein sequence ID" value="QIX93892.1"/>
    <property type="molecule type" value="Genomic_DNA"/>
</dbReference>
<evidence type="ECO:0000256" key="2">
    <source>
        <dbReference type="SAM" id="MobiDB-lite"/>
    </source>
</evidence>
<evidence type="ECO:0000313" key="3">
    <source>
        <dbReference type="EMBL" id="QIX93892.1"/>
    </source>
</evidence>
<sequence length="514" mass="58313">MPIRKVVMLVLNEYVNMVGAVIDVAEHSTYLELTSRVCYYDEPNLNNDMLPYDEFTEERARTLINMPVQAKYRINPNGEPTFSGHEMVKKKDGSVEFKTSSIGTHTEIYIENDNVDVNGTIKNLPCLFAKYRIWKRYKNVVAAVQRLFNLGKLYSSWELNTYQYIFDRGIRKVTDYEFLANTLLGFEYAYPSYGTSANAISMAEFNDSQLIIAEALSQDLIDENNNNNKEENLLSNKTESSTVEENIVTSTSVETQSDTTGTATTSTDTEKTNIENPTTDSAQLTDYDLRDKVRAACRTKLGKWCWVSFLFPNEKEVWCEYDGRESELDYVKFTYEVGDDDSITVSEPTYVKLTVSVAEINTKIAELEKEVSTVKAELDIKNNAISKASETIQSLNVTISELKPFKEQVEIAEQKRIEIEIAEDKARLKAKLLKGNLFTETEIAEKNITDLIEARNESAINGLIADKFVASFDSQTNETILTSETQKPEKATASLETDDDDDDIRSFMHKLLSK</sequence>
<dbReference type="Proteomes" id="UP000501069">
    <property type="component" value="Chromosome"/>
</dbReference>
<name>A0AAP9M7V0_9FIRM</name>
<accession>A0AAP9M7V0</accession>
<evidence type="ECO:0000313" key="4">
    <source>
        <dbReference type="Proteomes" id="UP000501069"/>
    </source>
</evidence>
<feature type="compositionally biased region" description="Low complexity" evidence="2">
    <location>
        <begin position="224"/>
        <end position="237"/>
    </location>
</feature>
<evidence type="ECO:0000256" key="1">
    <source>
        <dbReference type="SAM" id="Coils"/>
    </source>
</evidence>
<reference evidence="3 4" key="1">
    <citation type="submission" date="2019-11" db="EMBL/GenBank/DDBJ databases">
        <title>FDA dAtabase for Regulatory Grade micrObial Sequences (FDA-ARGOS): Supporting development and validation of Infectious Disease Dx tests.</title>
        <authorList>
            <person name="Turner S."/>
            <person name="Byrd R."/>
            <person name="Tallon L."/>
            <person name="Sadzewicz L."/>
            <person name="Vavikolanu K."/>
            <person name="Mehta A."/>
            <person name="Aluvathingal J."/>
            <person name="Nadendla S."/>
            <person name="Myers T."/>
            <person name="Yan Y."/>
            <person name="Sichtig H."/>
        </authorList>
    </citation>
    <scope>NUCLEOTIDE SEQUENCE [LARGE SCALE GENOMIC DNA]</scope>
    <source>
        <strain evidence="3 4">FDAARGOS_739</strain>
    </source>
</reference>
<gene>
    <name evidence="3" type="ORF">FOC47_27120</name>
</gene>
<feature type="compositionally biased region" description="Polar residues" evidence="2">
    <location>
        <begin position="238"/>
        <end position="253"/>
    </location>
</feature>
<dbReference type="AlphaFoldDB" id="A0AAP9M7V0"/>
<feature type="compositionally biased region" description="Low complexity" evidence="2">
    <location>
        <begin position="254"/>
        <end position="267"/>
    </location>
</feature>